<dbReference type="Proteomes" id="UP000008922">
    <property type="component" value="Chromosome"/>
</dbReference>
<dbReference type="InterPro" id="IPR005845">
    <property type="entry name" value="A-D-PHexomutase_a/b/a-II"/>
</dbReference>
<evidence type="ECO:0000313" key="13">
    <source>
        <dbReference type="Proteomes" id="UP000008922"/>
    </source>
</evidence>
<evidence type="ECO:0000259" key="10">
    <source>
        <dbReference type="Pfam" id="PF02879"/>
    </source>
</evidence>
<dbReference type="InterPro" id="IPR005841">
    <property type="entry name" value="Alpha-D-phosphohexomutase_SF"/>
</dbReference>
<accession>E8N4Y6</accession>
<dbReference type="eggNOG" id="COG1109">
    <property type="taxonomic scope" value="Bacteria"/>
</dbReference>
<protein>
    <submittedName>
        <fullName evidence="12">Phosphotransferase</fullName>
        <ecNumber evidence="12">5.4.2.-</ecNumber>
    </submittedName>
</protein>
<dbReference type="InterPro" id="IPR016055">
    <property type="entry name" value="A-D-PHexomutase_a/b/a-I/II/III"/>
</dbReference>
<evidence type="ECO:0000256" key="2">
    <source>
        <dbReference type="ARBA" id="ARBA00010231"/>
    </source>
</evidence>
<dbReference type="PANTHER" id="PTHR45745:SF1">
    <property type="entry name" value="PHOSPHOGLUCOMUTASE 2B-RELATED"/>
    <property type="match status" value="1"/>
</dbReference>
<feature type="domain" description="Alpha-D-phosphohexomutase C-terminal" evidence="8">
    <location>
        <begin position="414"/>
        <end position="459"/>
    </location>
</feature>
<gene>
    <name evidence="12" type="ordered locus">ANT_14720</name>
</gene>
<dbReference type="STRING" id="926569.ANT_14720"/>
<dbReference type="Pfam" id="PF02878">
    <property type="entry name" value="PGM_PMM_I"/>
    <property type="match status" value="1"/>
</dbReference>
<dbReference type="Gene3D" id="3.40.120.10">
    <property type="entry name" value="Alpha-D-Glucose-1,6-Bisphosphate, subunit A, domain 3"/>
    <property type="match status" value="3"/>
</dbReference>
<sequence>MSHTIRFGTDGWRGVIAEDYTFANVRCATQGYASYMIRHGKAGATFVIGHDKRFHSENFALAAAEVMAGNGLKVLLTDGATPTPVIAFSVVHHKAAGAINITASHNPPTDNGFKVRNEFGGAIDPEGLKEIESLIPEDESEVKRMPASEAEAKGLIQRFDPAPAYIEHLKELIDVEPIKQAGLKIVVDCMWGNGAGWFPRILSGGKTEIIEIHNERNPIFPEMKRPEPIPPNINVGLKKTVDSGADVLLITDGDADRVGVGDEKGNFINQLQVYALLALYLLEVRGERGAIVKTLSTTSMLEKLGKMYNIPVYETGVGFKYVAPKMLETNAMIGGEESGGYAFRGNVPERDGILAGLYILDMMVKLQRKPSELIDLLFSKVGPHFYDRIDRTFTGERSAREQAILAANPTTIGGLKVTGLNTTDGFKFSLEDGGWLLIRFSGTEPIMRVYCETTHKDRVPYILKDGLKIAGLE</sequence>
<dbReference type="Pfam" id="PF02880">
    <property type="entry name" value="PGM_PMM_III"/>
    <property type="match status" value="1"/>
</dbReference>
<organism evidence="12 13">
    <name type="scientific">Anaerolinea thermophila (strain DSM 14523 / JCM 11388 / NBRC 100420 / UNI-1)</name>
    <dbReference type="NCBI Taxonomy" id="926569"/>
    <lineage>
        <taxon>Bacteria</taxon>
        <taxon>Bacillati</taxon>
        <taxon>Chloroflexota</taxon>
        <taxon>Anaerolineae</taxon>
        <taxon>Anaerolineales</taxon>
        <taxon>Anaerolineaceae</taxon>
        <taxon>Anaerolinea</taxon>
    </lineage>
</organism>
<dbReference type="RefSeq" id="WP_013559882.1">
    <property type="nucleotide sequence ID" value="NC_014960.1"/>
</dbReference>
<dbReference type="PANTHER" id="PTHR45745">
    <property type="entry name" value="PHOSPHOMANNOMUTASE 45A"/>
    <property type="match status" value="1"/>
</dbReference>
<feature type="domain" description="Alpha-D-phosphohexomutase alpha/beta/alpha" evidence="10">
    <location>
        <begin position="164"/>
        <end position="265"/>
    </location>
</feature>
<dbReference type="Pfam" id="PF00408">
    <property type="entry name" value="PGM_PMM_IV"/>
    <property type="match status" value="1"/>
</dbReference>
<dbReference type="InterPro" id="IPR036900">
    <property type="entry name" value="A-D-PHexomutase_C_sf"/>
</dbReference>
<evidence type="ECO:0000259" key="8">
    <source>
        <dbReference type="Pfam" id="PF00408"/>
    </source>
</evidence>
<feature type="domain" description="Alpha-D-phosphohexomutase alpha/beta/alpha" evidence="11">
    <location>
        <begin position="272"/>
        <end position="377"/>
    </location>
</feature>
<evidence type="ECO:0000256" key="3">
    <source>
        <dbReference type="ARBA" id="ARBA00022553"/>
    </source>
</evidence>
<dbReference type="GO" id="GO:0000287">
    <property type="term" value="F:magnesium ion binding"/>
    <property type="evidence" value="ECO:0007669"/>
    <property type="project" value="InterPro"/>
</dbReference>
<keyword evidence="3" id="KW-0597">Phosphoprotein</keyword>
<dbReference type="InterPro" id="IPR005844">
    <property type="entry name" value="A-D-PHexomutase_a/b/a-I"/>
</dbReference>
<evidence type="ECO:0000256" key="1">
    <source>
        <dbReference type="ARBA" id="ARBA00001946"/>
    </source>
</evidence>
<dbReference type="GO" id="GO:0006166">
    <property type="term" value="P:purine ribonucleoside salvage"/>
    <property type="evidence" value="ECO:0007669"/>
    <property type="project" value="TreeGrafter"/>
</dbReference>
<dbReference type="GO" id="GO:0005975">
    <property type="term" value="P:carbohydrate metabolic process"/>
    <property type="evidence" value="ECO:0007669"/>
    <property type="project" value="InterPro"/>
</dbReference>
<dbReference type="PRINTS" id="PR00509">
    <property type="entry name" value="PGMPMM"/>
</dbReference>
<dbReference type="CDD" id="cd05800">
    <property type="entry name" value="PGM_like2"/>
    <property type="match status" value="1"/>
</dbReference>
<evidence type="ECO:0000256" key="7">
    <source>
        <dbReference type="RuleBase" id="RU004326"/>
    </source>
</evidence>
<feature type="domain" description="Alpha-D-phosphohexomutase alpha/beta/alpha" evidence="9">
    <location>
        <begin position="6"/>
        <end position="139"/>
    </location>
</feature>
<keyword evidence="13" id="KW-1185">Reference proteome</keyword>
<comment type="cofactor">
    <cofactor evidence="1">
        <name>Mg(2+)</name>
        <dbReference type="ChEBI" id="CHEBI:18420"/>
    </cofactor>
</comment>
<dbReference type="Pfam" id="PF02879">
    <property type="entry name" value="PGM_PMM_II"/>
    <property type="match status" value="1"/>
</dbReference>
<dbReference type="InterPro" id="IPR005846">
    <property type="entry name" value="A-D-PHexomutase_a/b/a-III"/>
</dbReference>
<evidence type="ECO:0000259" key="9">
    <source>
        <dbReference type="Pfam" id="PF02878"/>
    </source>
</evidence>
<dbReference type="InParanoid" id="E8N4Y6"/>
<evidence type="ECO:0000313" key="12">
    <source>
        <dbReference type="EMBL" id="BAJ63500.1"/>
    </source>
</evidence>
<dbReference type="EC" id="5.4.2.-" evidence="12"/>
<dbReference type="Gene3D" id="3.30.310.50">
    <property type="entry name" value="Alpha-D-phosphohexomutase, C-terminal domain"/>
    <property type="match status" value="1"/>
</dbReference>
<dbReference type="KEGG" id="atm:ANT_14720"/>
<evidence type="ECO:0000256" key="5">
    <source>
        <dbReference type="ARBA" id="ARBA00022842"/>
    </source>
</evidence>
<dbReference type="FunCoup" id="E8N4Y6">
    <property type="interactions" value="353"/>
</dbReference>
<dbReference type="PROSITE" id="PS00710">
    <property type="entry name" value="PGM_PMM"/>
    <property type="match status" value="1"/>
</dbReference>
<dbReference type="AlphaFoldDB" id="E8N4Y6"/>
<dbReference type="OrthoDB" id="9806956at2"/>
<dbReference type="SUPFAM" id="SSF55957">
    <property type="entry name" value="Phosphoglucomutase, C-terminal domain"/>
    <property type="match status" value="1"/>
</dbReference>
<keyword evidence="4 7" id="KW-0479">Metal-binding</keyword>
<evidence type="ECO:0000256" key="4">
    <source>
        <dbReference type="ARBA" id="ARBA00022723"/>
    </source>
</evidence>
<keyword evidence="5 7" id="KW-0460">Magnesium</keyword>
<dbReference type="InterPro" id="IPR016066">
    <property type="entry name" value="A-D-PHexomutase_CS"/>
</dbReference>
<dbReference type="GO" id="GO:0008973">
    <property type="term" value="F:phosphopentomutase activity"/>
    <property type="evidence" value="ECO:0007669"/>
    <property type="project" value="TreeGrafter"/>
</dbReference>
<reference evidence="12 13" key="1">
    <citation type="submission" date="2010-12" db="EMBL/GenBank/DDBJ databases">
        <title>Whole genome sequence of Anaerolinea thermophila UNI-1.</title>
        <authorList>
            <person name="Narita-Yamada S."/>
            <person name="Kishi E."/>
            <person name="Watanabe Y."/>
            <person name="Takasaki K."/>
            <person name="Ankai A."/>
            <person name="Oguchi A."/>
            <person name="Fukui S."/>
            <person name="Takahashi M."/>
            <person name="Yashiro I."/>
            <person name="Hosoyama A."/>
            <person name="Sekiguchi Y."/>
            <person name="Hanada S."/>
            <person name="Fujita N."/>
        </authorList>
    </citation>
    <scope>NUCLEOTIDE SEQUENCE [LARGE SCALE GENOMIC DNA]</scope>
    <source>
        <strain evidence="13">DSM 14523 / JCM 11388 / NBRC 100420 / UNI-1</strain>
    </source>
</reference>
<dbReference type="EMBL" id="AP012029">
    <property type="protein sequence ID" value="BAJ63500.1"/>
    <property type="molecule type" value="Genomic_DNA"/>
</dbReference>
<keyword evidence="6 12" id="KW-0413">Isomerase</keyword>
<proteinExistence type="inferred from homology"/>
<dbReference type="InterPro" id="IPR005843">
    <property type="entry name" value="A-D-PHexomutase_C"/>
</dbReference>
<dbReference type="HOGENOM" id="CLU_016950_7_1_0"/>
<name>E8N4Y6_ANATU</name>
<dbReference type="SUPFAM" id="SSF53738">
    <property type="entry name" value="Phosphoglucomutase, first 3 domains"/>
    <property type="match status" value="2"/>
</dbReference>
<evidence type="ECO:0000259" key="11">
    <source>
        <dbReference type="Pfam" id="PF02880"/>
    </source>
</evidence>
<evidence type="ECO:0000256" key="6">
    <source>
        <dbReference type="ARBA" id="ARBA00023235"/>
    </source>
</evidence>
<comment type="similarity">
    <text evidence="2 7">Belongs to the phosphohexose mutase family.</text>
</comment>